<feature type="compositionally biased region" description="Basic and acidic residues" evidence="1">
    <location>
        <begin position="33"/>
        <end position="77"/>
    </location>
</feature>
<proteinExistence type="predicted"/>
<gene>
    <name evidence="2" type="primary">LOC114331785</name>
</gene>
<feature type="compositionally biased region" description="Basic and acidic residues" evidence="1">
    <location>
        <begin position="95"/>
        <end position="109"/>
    </location>
</feature>
<accession>A0A6P7FWE4</accession>
<organism evidence="2">
    <name type="scientific">Diabrotica virgifera virgifera</name>
    <name type="common">western corn rootworm</name>
    <dbReference type="NCBI Taxonomy" id="50390"/>
    <lineage>
        <taxon>Eukaryota</taxon>
        <taxon>Metazoa</taxon>
        <taxon>Ecdysozoa</taxon>
        <taxon>Arthropoda</taxon>
        <taxon>Hexapoda</taxon>
        <taxon>Insecta</taxon>
        <taxon>Pterygota</taxon>
        <taxon>Neoptera</taxon>
        <taxon>Endopterygota</taxon>
        <taxon>Coleoptera</taxon>
        <taxon>Polyphaga</taxon>
        <taxon>Cucujiformia</taxon>
        <taxon>Chrysomeloidea</taxon>
        <taxon>Chrysomelidae</taxon>
        <taxon>Galerucinae</taxon>
        <taxon>Diabroticina</taxon>
        <taxon>Diabroticites</taxon>
        <taxon>Diabrotica</taxon>
    </lineage>
</organism>
<sequence length="219" mass="25215">MAHSLPIYEGSRKVGPNPFQEISSDTEGYSSVDDAKSEKDGFKLPRSERKKEKSKKKREETKKGGEEPKKDGKKPEVEPMVEDEAVQANRGTTKRAKESDSEDKEDKKEKIKKKNGNEDTSTLIEMLKKMLADQEVKNEQLTIENERLKYQMMEMSKKMDAMMELMKQSKQPTILDILSEEQARYEKLIINDKAEEKRPREDLQAVWVDQTKTLISGGI</sequence>
<name>A0A6P7FWE4_DIAVI</name>
<reference evidence="2" key="1">
    <citation type="submission" date="2025-08" db="UniProtKB">
        <authorList>
            <consortium name="RefSeq"/>
        </authorList>
    </citation>
    <scope>IDENTIFICATION</scope>
    <source>
        <tissue evidence="2">Whole insect</tissue>
    </source>
</reference>
<protein>
    <submittedName>
        <fullName evidence="2">Caldesmon-like</fullName>
    </submittedName>
</protein>
<evidence type="ECO:0000256" key="1">
    <source>
        <dbReference type="SAM" id="MobiDB-lite"/>
    </source>
</evidence>
<evidence type="ECO:0000313" key="2">
    <source>
        <dbReference type="RefSeq" id="XP_028137238.1"/>
    </source>
</evidence>
<feature type="compositionally biased region" description="Polar residues" evidence="1">
    <location>
        <begin position="20"/>
        <end position="29"/>
    </location>
</feature>
<dbReference type="AlphaFoldDB" id="A0A6P7FWE4"/>
<feature type="region of interest" description="Disordered" evidence="1">
    <location>
        <begin position="1"/>
        <end position="118"/>
    </location>
</feature>
<dbReference type="RefSeq" id="XP_028137238.1">
    <property type="nucleotide sequence ID" value="XM_028281437.1"/>
</dbReference>
<dbReference type="InParanoid" id="A0A6P7FWE4"/>